<protein>
    <submittedName>
        <fullName evidence="3">Serine hydrolase</fullName>
    </submittedName>
</protein>
<feature type="domain" description="Beta-lactamase-related" evidence="2">
    <location>
        <begin position="36"/>
        <end position="400"/>
    </location>
</feature>
<dbReference type="Pfam" id="PF00144">
    <property type="entry name" value="Beta-lactamase"/>
    <property type="match status" value="1"/>
</dbReference>
<accession>A0A430R6B7</accession>
<dbReference type="PANTHER" id="PTHR43283">
    <property type="entry name" value="BETA-LACTAMASE-RELATED"/>
    <property type="match status" value="1"/>
</dbReference>
<dbReference type="AlphaFoldDB" id="A0A430R6B7"/>
<dbReference type="Proteomes" id="UP000286910">
    <property type="component" value="Unassembled WGS sequence"/>
</dbReference>
<feature type="region of interest" description="Disordered" evidence="1">
    <location>
        <begin position="257"/>
        <end position="278"/>
    </location>
</feature>
<comment type="caution">
    <text evidence="3">The sequence shown here is derived from an EMBL/GenBank/DDBJ whole genome shotgun (WGS) entry which is preliminary data.</text>
</comment>
<evidence type="ECO:0000313" key="3">
    <source>
        <dbReference type="EMBL" id="RTH02949.1"/>
    </source>
</evidence>
<keyword evidence="3" id="KW-0378">Hydrolase</keyword>
<dbReference type="RefSeq" id="WP_126177895.1">
    <property type="nucleotide sequence ID" value="NZ_PELN01000133.1"/>
</dbReference>
<dbReference type="GO" id="GO:0016787">
    <property type="term" value="F:hydrolase activity"/>
    <property type="evidence" value="ECO:0007669"/>
    <property type="project" value="UniProtKB-KW"/>
</dbReference>
<dbReference type="InterPro" id="IPR050789">
    <property type="entry name" value="Diverse_Enzym_Activities"/>
</dbReference>
<name>A0A430R6B7_THESC</name>
<dbReference type="EMBL" id="PELR01000221">
    <property type="protein sequence ID" value="RTH02949.1"/>
    <property type="molecule type" value="Genomic_DNA"/>
</dbReference>
<evidence type="ECO:0000313" key="4">
    <source>
        <dbReference type="Proteomes" id="UP000286910"/>
    </source>
</evidence>
<gene>
    <name evidence="3" type="ORF">CSW45_07340</name>
</gene>
<dbReference type="InterPro" id="IPR012338">
    <property type="entry name" value="Beta-lactam/transpept-like"/>
</dbReference>
<dbReference type="InterPro" id="IPR001466">
    <property type="entry name" value="Beta-lactam-related"/>
</dbReference>
<evidence type="ECO:0000259" key="2">
    <source>
        <dbReference type="Pfam" id="PF00144"/>
    </source>
</evidence>
<sequence>MRGKGFWWVHLLLFLSLALAQVQEGMDLGRLGLLKARLEAEVAQGRLPGAVVLVARNGRVVFEEAVGYLDPVRRTPMSKEAIFRIYSMTKPLVSALALNLMEEGRIFLTDPVSLYLPQFRELRVGVERTGPNGESTLELVPAQRPILVYDLLRHTSGITYGIFFDSLVKREYRRVGLDAVDQTREEFLNKLANLPLQFQPGTVFEYGNSTDLLGHLLEQITGQSLEQLLEKRIFRPLGMADTGFSVPEAKWGRIAEPFPQDPFTGAPTPTPLEVRRPPKRFSGGAGLVSTARDYFRFLQALLEGGALEGRRILSPKVVALMTQDHLGPLYLPSLQRGAAYLPGPGYGFGLGVAVRLADGGSPLMGSSGDYSWAGLFGTYFFVDPKERLIGIFLSQSPGGRAYYSQLFRQMVYASLVR</sequence>
<reference evidence="3 4" key="1">
    <citation type="journal article" date="2019" name="Extremophiles">
        <title>Biogeography of thermophiles and predominance of Thermus scotoductus in domestic water heaters.</title>
        <authorList>
            <person name="Wilpiszeski R.L."/>
            <person name="Zhang Z."/>
            <person name="House C.H."/>
        </authorList>
    </citation>
    <scope>NUCLEOTIDE SEQUENCE [LARGE SCALE GENOMIC DNA]</scope>
    <source>
        <strain evidence="3 4">32_S32</strain>
    </source>
</reference>
<evidence type="ECO:0000256" key="1">
    <source>
        <dbReference type="SAM" id="MobiDB-lite"/>
    </source>
</evidence>
<dbReference type="SUPFAM" id="SSF56601">
    <property type="entry name" value="beta-lactamase/transpeptidase-like"/>
    <property type="match status" value="1"/>
</dbReference>
<organism evidence="3 4">
    <name type="scientific">Thermus scotoductus</name>
    <dbReference type="NCBI Taxonomy" id="37636"/>
    <lineage>
        <taxon>Bacteria</taxon>
        <taxon>Thermotogati</taxon>
        <taxon>Deinococcota</taxon>
        <taxon>Deinococci</taxon>
        <taxon>Thermales</taxon>
        <taxon>Thermaceae</taxon>
        <taxon>Thermus</taxon>
    </lineage>
</organism>
<proteinExistence type="predicted"/>
<dbReference type="PANTHER" id="PTHR43283:SF3">
    <property type="entry name" value="BETA-LACTAMASE FAMILY PROTEIN (AFU_ORTHOLOGUE AFUA_5G07500)"/>
    <property type="match status" value="1"/>
</dbReference>
<dbReference type="Gene3D" id="3.40.710.10">
    <property type="entry name" value="DD-peptidase/beta-lactamase superfamily"/>
    <property type="match status" value="1"/>
</dbReference>